<dbReference type="AlphaFoldDB" id="A0A7J7WD42"/>
<protein>
    <submittedName>
        <fullName evidence="2">Uncharacterized protein</fullName>
    </submittedName>
</protein>
<dbReference type="EMBL" id="JACAGB010000011">
    <property type="protein sequence ID" value="KAF6335344.1"/>
    <property type="molecule type" value="Genomic_DNA"/>
</dbReference>
<evidence type="ECO:0000313" key="3">
    <source>
        <dbReference type="Proteomes" id="UP000558488"/>
    </source>
</evidence>
<reference evidence="2 3" key="1">
    <citation type="journal article" date="2020" name="Nature">
        <title>Six reference-quality genomes reveal evolution of bat adaptations.</title>
        <authorList>
            <person name="Jebb D."/>
            <person name="Huang Z."/>
            <person name="Pippel M."/>
            <person name="Hughes G.M."/>
            <person name="Lavrichenko K."/>
            <person name="Devanna P."/>
            <person name="Winkler S."/>
            <person name="Jermiin L.S."/>
            <person name="Skirmuntt E.C."/>
            <person name="Katzourakis A."/>
            <person name="Burkitt-Gray L."/>
            <person name="Ray D.A."/>
            <person name="Sullivan K.A.M."/>
            <person name="Roscito J.G."/>
            <person name="Kirilenko B.M."/>
            <person name="Davalos L.M."/>
            <person name="Corthals A.P."/>
            <person name="Power M.L."/>
            <person name="Jones G."/>
            <person name="Ransome R.D."/>
            <person name="Dechmann D.K.N."/>
            <person name="Locatelli A.G."/>
            <person name="Puechmaille S.J."/>
            <person name="Fedrigo O."/>
            <person name="Jarvis E.D."/>
            <person name="Hiller M."/>
            <person name="Vernes S.C."/>
            <person name="Myers E.W."/>
            <person name="Teeling E.C."/>
        </authorList>
    </citation>
    <scope>NUCLEOTIDE SEQUENCE [LARGE SCALE GENOMIC DNA]</scope>
    <source>
        <strain evidence="2">MPipKuh1</strain>
        <tissue evidence="2">Flight muscle</tissue>
    </source>
</reference>
<proteinExistence type="predicted"/>
<accession>A0A7J7WD42</accession>
<feature type="region of interest" description="Disordered" evidence="1">
    <location>
        <begin position="129"/>
        <end position="156"/>
    </location>
</feature>
<organism evidence="2 3">
    <name type="scientific">Pipistrellus kuhlii</name>
    <name type="common">Kuhl's pipistrelle</name>
    <dbReference type="NCBI Taxonomy" id="59472"/>
    <lineage>
        <taxon>Eukaryota</taxon>
        <taxon>Metazoa</taxon>
        <taxon>Chordata</taxon>
        <taxon>Craniata</taxon>
        <taxon>Vertebrata</taxon>
        <taxon>Euteleostomi</taxon>
        <taxon>Mammalia</taxon>
        <taxon>Eutheria</taxon>
        <taxon>Laurasiatheria</taxon>
        <taxon>Chiroptera</taxon>
        <taxon>Yangochiroptera</taxon>
        <taxon>Vespertilionidae</taxon>
        <taxon>Pipistrellus</taxon>
    </lineage>
</organism>
<gene>
    <name evidence="2" type="ORF">mPipKuh1_008027</name>
</gene>
<dbReference type="Proteomes" id="UP000558488">
    <property type="component" value="Unassembled WGS sequence"/>
</dbReference>
<sequence>MHRPDLKGEAHACFFLTPRLHRLASNGLHKERFISIHKGSAGGRLQALAWSKDEKVNVFEMLLAFSSLRERAAVAPGITSPVKAGRSRYECLSLVRRASAFQKFLQNNISLPIPGHSSPRLQRRLDQGEPGWLDRRGVGTGPWGADRGVHRGFSGT</sequence>
<evidence type="ECO:0000256" key="1">
    <source>
        <dbReference type="SAM" id="MobiDB-lite"/>
    </source>
</evidence>
<keyword evidence="3" id="KW-1185">Reference proteome</keyword>
<evidence type="ECO:0000313" key="2">
    <source>
        <dbReference type="EMBL" id="KAF6335344.1"/>
    </source>
</evidence>
<name>A0A7J7WD42_PIPKU</name>
<comment type="caution">
    <text evidence="2">The sequence shown here is derived from an EMBL/GenBank/DDBJ whole genome shotgun (WGS) entry which is preliminary data.</text>
</comment>